<dbReference type="PANTHER" id="PTHR36150">
    <property type="entry name" value="DNA GYRASE INHIBITOR YACG"/>
    <property type="match status" value="1"/>
</dbReference>
<comment type="function">
    <text evidence="3">Inhibits all the catalytic activities of DNA gyrase by preventing its interaction with DNA. Acts by binding directly to the C-terminal domain of GyrB, which probably disrupts DNA binding by the gyrase.</text>
</comment>
<evidence type="ECO:0000256" key="2">
    <source>
        <dbReference type="ARBA" id="ARBA00022833"/>
    </source>
</evidence>
<dbReference type="InterPro" id="IPR013088">
    <property type="entry name" value="Znf_NHR/GATA"/>
</dbReference>
<dbReference type="HOGENOM" id="CLU_178280_2_2_5"/>
<dbReference type="PANTHER" id="PTHR36150:SF1">
    <property type="entry name" value="DNA GYRASE INHIBITOR YACG"/>
    <property type="match status" value="1"/>
</dbReference>
<name>D5RIK0_9PROT</name>
<reference evidence="5 6" key="1">
    <citation type="submission" date="2010-04" db="EMBL/GenBank/DDBJ databases">
        <authorList>
            <person name="Qin X."/>
            <person name="Bachman B."/>
            <person name="Battles P."/>
            <person name="Bell A."/>
            <person name="Bess C."/>
            <person name="Bickham C."/>
            <person name="Chaboub L."/>
            <person name="Chen D."/>
            <person name="Coyle M."/>
            <person name="Deiros D.R."/>
            <person name="Dinh H."/>
            <person name="Forbes L."/>
            <person name="Fowler G."/>
            <person name="Francisco L."/>
            <person name="Fu Q."/>
            <person name="Gubbala S."/>
            <person name="Hale W."/>
            <person name="Han Y."/>
            <person name="Hemphill L."/>
            <person name="Highlander S.K."/>
            <person name="Hirani K."/>
            <person name="Hogues M."/>
            <person name="Jackson L."/>
            <person name="Jakkamsetti A."/>
            <person name="Javaid M."/>
            <person name="Jiang H."/>
            <person name="Korchina V."/>
            <person name="Kovar C."/>
            <person name="Lara F."/>
            <person name="Lee S."/>
            <person name="Mata R."/>
            <person name="Mathew T."/>
            <person name="Moen C."/>
            <person name="Morales K."/>
            <person name="Munidasa M."/>
            <person name="Nazareth L."/>
            <person name="Ngo R."/>
            <person name="Nguyen L."/>
            <person name="Okwuonu G."/>
            <person name="Ongeri F."/>
            <person name="Patil S."/>
            <person name="Petrosino J."/>
            <person name="Pham C."/>
            <person name="Pham P."/>
            <person name="Pu L.-L."/>
            <person name="Puazo M."/>
            <person name="Raj R."/>
            <person name="Reid J."/>
            <person name="Rouhana J."/>
            <person name="Saada N."/>
            <person name="Shang Y."/>
            <person name="Simmons D."/>
            <person name="Thornton R."/>
            <person name="Warren J."/>
            <person name="Weissenberger G."/>
            <person name="Zhang J."/>
            <person name="Zhang L."/>
            <person name="Zhou C."/>
            <person name="Zhu D."/>
            <person name="Muzny D."/>
            <person name="Worley K."/>
            <person name="Gibbs R."/>
        </authorList>
    </citation>
    <scope>NUCLEOTIDE SEQUENCE [LARGE SCALE GENOMIC DNA]</scope>
    <source>
        <strain evidence="5 6">ATCC 49957</strain>
    </source>
</reference>
<keyword evidence="2 3" id="KW-0862">Zinc</keyword>
<comment type="caution">
    <text evidence="5">The sequence shown here is derived from an EMBL/GenBank/DDBJ whole genome shotgun (WGS) entry which is preliminary data.</text>
</comment>
<organism evidence="5 6">
    <name type="scientific">Pseudoroseomonas cervicalis ATCC 49957</name>
    <dbReference type="NCBI Taxonomy" id="525371"/>
    <lineage>
        <taxon>Bacteria</taxon>
        <taxon>Pseudomonadati</taxon>
        <taxon>Pseudomonadota</taxon>
        <taxon>Alphaproteobacteria</taxon>
        <taxon>Acetobacterales</taxon>
        <taxon>Roseomonadaceae</taxon>
        <taxon>Roseomonas</taxon>
    </lineage>
</organism>
<comment type="cofactor">
    <cofactor evidence="3">
        <name>Zn(2+)</name>
        <dbReference type="ChEBI" id="CHEBI:29105"/>
    </cofactor>
    <text evidence="3">Binds 1 zinc ion.</text>
</comment>
<dbReference type="HAMAP" id="MF_00649">
    <property type="entry name" value="DNA_gyrase_inhibitor_YacG"/>
    <property type="match status" value="1"/>
</dbReference>
<feature type="binding site" evidence="3">
    <location>
        <position position="31"/>
    </location>
    <ligand>
        <name>Zn(2+)</name>
        <dbReference type="ChEBI" id="CHEBI:29105"/>
    </ligand>
</feature>
<dbReference type="GO" id="GO:0008657">
    <property type="term" value="F:DNA topoisomerase type II (double strand cut, ATP-hydrolyzing) inhibitor activity"/>
    <property type="evidence" value="ECO:0007669"/>
    <property type="project" value="UniProtKB-UniRule"/>
</dbReference>
<evidence type="ECO:0000313" key="5">
    <source>
        <dbReference type="EMBL" id="EFH12883.1"/>
    </source>
</evidence>
<feature type="binding site" evidence="3">
    <location>
        <position position="35"/>
    </location>
    <ligand>
        <name>Zn(2+)</name>
        <dbReference type="ChEBI" id="CHEBI:29105"/>
    </ligand>
</feature>
<evidence type="ECO:0000256" key="3">
    <source>
        <dbReference type="HAMAP-Rule" id="MF_00649"/>
    </source>
</evidence>
<dbReference type="Gene3D" id="3.30.50.10">
    <property type="entry name" value="Erythroid Transcription Factor GATA-1, subunit A"/>
    <property type="match status" value="1"/>
</dbReference>
<dbReference type="SUPFAM" id="SSF57716">
    <property type="entry name" value="Glucocorticoid receptor-like (DNA-binding domain)"/>
    <property type="match status" value="1"/>
</dbReference>
<sequence>MPPDSPAKPARRPPACPVCGKPAEAAHRPFCSDRCRQVDLGRWLSGAYAIPAGPAEPEEEAEGDPPGRF</sequence>
<evidence type="ECO:0000256" key="1">
    <source>
        <dbReference type="ARBA" id="ARBA00022723"/>
    </source>
</evidence>
<feature type="binding site" evidence="3">
    <location>
        <position position="19"/>
    </location>
    <ligand>
        <name>Zn(2+)</name>
        <dbReference type="ChEBI" id="CHEBI:29105"/>
    </ligand>
</feature>
<dbReference type="EMBL" id="ADVL01000156">
    <property type="protein sequence ID" value="EFH12883.1"/>
    <property type="molecule type" value="Genomic_DNA"/>
</dbReference>
<keyword evidence="6" id="KW-1185">Reference proteome</keyword>
<dbReference type="InterPro" id="IPR005584">
    <property type="entry name" value="DNA_gyrase_inhibitor_YacG"/>
</dbReference>
<evidence type="ECO:0000256" key="4">
    <source>
        <dbReference type="SAM" id="MobiDB-lite"/>
    </source>
</evidence>
<gene>
    <name evidence="3" type="primary">yacG</name>
    <name evidence="5" type="ORF">HMPREF0731_0910</name>
</gene>
<comment type="subunit">
    <text evidence="3">Interacts with GyrB.</text>
</comment>
<dbReference type="GO" id="GO:0006355">
    <property type="term" value="P:regulation of DNA-templated transcription"/>
    <property type="evidence" value="ECO:0007669"/>
    <property type="project" value="InterPro"/>
</dbReference>
<keyword evidence="1 3" id="KW-0479">Metal-binding</keyword>
<accession>D5RIK0</accession>
<feature type="region of interest" description="Disordered" evidence="4">
    <location>
        <begin position="48"/>
        <end position="69"/>
    </location>
</feature>
<dbReference type="GO" id="GO:0008270">
    <property type="term" value="F:zinc ion binding"/>
    <property type="evidence" value="ECO:0007669"/>
    <property type="project" value="UniProtKB-UniRule"/>
</dbReference>
<feature type="binding site" evidence="3">
    <location>
        <position position="16"/>
    </location>
    <ligand>
        <name>Zn(2+)</name>
        <dbReference type="ChEBI" id="CHEBI:29105"/>
    </ligand>
</feature>
<comment type="similarity">
    <text evidence="3">Belongs to the DNA gyrase inhibitor YacG family.</text>
</comment>
<dbReference type="Pfam" id="PF03884">
    <property type="entry name" value="YacG"/>
    <property type="match status" value="1"/>
</dbReference>
<protein>
    <recommendedName>
        <fullName evidence="3">DNA gyrase inhibitor YacG</fullName>
    </recommendedName>
</protein>
<dbReference type="AlphaFoldDB" id="D5RIK0"/>
<proteinExistence type="inferred from homology"/>
<dbReference type="Proteomes" id="UP000005324">
    <property type="component" value="Unassembled WGS sequence"/>
</dbReference>
<evidence type="ECO:0000313" key="6">
    <source>
        <dbReference type="Proteomes" id="UP000005324"/>
    </source>
</evidence>
<dbReference type="RefSeq" id="WP_007003969.1">
    <property type="nucleotide sequence ID" value="NZ_GG770778.1"/>
</dbReference>
<dbReference type="NCBIfam" id="NF002362">
    <property type="entry name" value="PRK01343.1"/>
    <property type="match status" value="1"/>
</dbReference>